<evidence type="ECO:0008006" key="3">
    <source>
        <dbReference type="Google" id="ProtNLM"/>
    </source>
</evidence>
<name>A0A2T0GZK8_ACTMO</name>
<dbReference type="AlphaFoldDB" id="A0A2T0GZK8"/>
<dbReference type="Proteomes" id="UP000239352">
    <property type="component" value="Unassembled WGS sequence"/>
</dbReference>
<keyword evidence="2" id="KW-1185">Reference proteome</keyword>
<evidence type="ECO:0000313" key="2">
    <source>
        <dbReference type="Proteomes" id="UP000239352"/>
    </source>
</evidence>
<evidence type="ECO:0000313" key="1">
    <source>
        <dbReference type="EMBL" id="PRW64520.1"/>
    </source>
</evidence>
<dbReference type="EMBL" id="PVSR01000003">
    <property type="protein sequence ID" value="PRW64520.1"/>
    <property type="molecule type" value="Genomic_DNA"/>
</dbReference>
<comment type="caution">
    <text evidence="1">The sequence shown here is derived from an EMBL/GenBank/DDBJ whole genome shotgun (WGS) entry which is preliminary data.</text>
</comment>
<dbReference type="InParanoid" id="A0A2T0GZK8"/>
<protein>
    <recommendedName>
        <fullName evidence="3">Immunity protein Imm1</fullName>
    </recommendedName>
</protein>
<dbReference type="RefSeq" id="WP_106112562.1">
    <property type="nucleotide sequence ID" value="NZ_PVSR01000003.1"/>
</dbReference>
<gene>
    <name evidence="1" type="ORF">CEP50_03945</name>
</gene>
<accession>A0A2T0GZK8</accession>
<dbReference type="InterPro" id="IPR025680">
    <property type="entry name" value="DddI"/>
</dbReference>
<dbReference type="Pfam" id="PF14430">
    <property type="entry name" value="Imm1"/>
    <property type="match status" value="1"/>
</dbReference>
<proteinExistence type="predicted"/>
<organism evidence="1 2">
    <name type="scientific">Actinopolyspora mortivallis</name>
    <dbReference type="NCBI Taxonomy" id="33906"/>
    <lineage>
        <taxon>Bacteria</taxon>
        <taxon>Bacillati</taxon>
        <taxon>Actinomycetota</taxon>
        <taxon>Actinomycetes</taxon>
        <taxon>Actinopolysporales</taxon>
        <taxon>Actinopolysporaceae</taxon>
        <taxon>Actinopolyspora</taxon>
    </lineage>
</organism>
<sequence>MISVFVERVPTRLVAGTSDELERVVEKLLSGPEDCPVGTVEDPHVIADLYPGDVDSEEDEDEQQLPLGWLHVSVQPHDGLGALNYIWTDGTTIDSWESSGSEHSPGLLYSTHSGSRFNTDAALPVDTVARAVREFAETGTRPTCVTWRQGTLV</sequence>
<reference evidence="1 2" key="1">
    <citation type="submission" date="2018-03" db="EMBL/GenBank/DDBJ databases">
        <title>Actinopolyspora mortivallis from Sahara, screening for active biomolecules.</title>
        <authorList>
            <person name="Selama O."/>
            <person name="Wellington E.M.H."/>
            <person name="Hacene H."/>
        </authorList>
    </citation>
    <scope>NUCLEOTIDE SEQUENCE [LARGE SCALE GENOMIC DNA]</scope>
    <source>
        <strain evidence="1 2">M5A</strain>
    </source>
</reference>